<dbReference type="GO" id="GO:0043491">
    <property type="term" value="P:phosphatidylinositol 3-kinase/protein kinase B signal transduction"/>
    <property type="evidence" value="ECO:0007669"/>
    <property type="project" value="TreeGrafter"/>
</dbReference>
<dbReference type="PROSITE" id="PS50290">
    <property type="entry name" value="PI3_4_KINASE_3"/>
    <property type="match status" value="1"/>
</dbReference>
<dbReference type="InterPro" id="IPR018490">
    <property type="entry name" value="cNMP-bd_dom_sf"/>
</dbReference>
<dbReference type="InterPro" id="IPR035892">
    <property type="entry name" value="C2_domain_sf"/>
</dbReference>
<organism evidence="7 8">
    <name type="scientific">Aphanomyces invadans</name>
    <dbReference type="NCBI Taxonomy" id="157072"/>
    <lineage>
        <taxon>Eukaryota</taxon>
        <taxon>Sar</taxon>
        <taxon>Stramenopiles</taxon>
        <taxon>Oomycota</taxon>
        <taxon>Saprolegniomycetes</taxon>
        <taxon>Saprolegniales</taxon>
        <taxon>Verrucalvaceae</taxon>
        <taxon>Aphanomyces</taxon>
    </lineage>
</organism>
<keyword evidence="2" id="KW-0418">Kinase</keyword>
<dbReference type="GO" id="GO:0016303">
    <property type="term" value="F:1-phosphatidylinositol-3-kinase activity"/>
    <property type="evidence" value="ECO:0007669"/>
    <property type="project" value="TreeGrafter"/>
</dbReference>
<dbReference type="InterPro" id="IPR000595">
    <property type="entry name" value="cNMP-bd_dom"/>
</dbReference>
<dbReference type="InterPro" id="IPR000403">
    <property type="entry name" value="PI3/4_kinase_cat_dom"/>
</dbReference>
<evidence type="ECO:0000259" key="4">
    <source>
        <dbReference type="PROSITE" id="PS50290"/>
    </source>
</evidence>
<dbReference type="Proteomes" id="UP000285060">
    <property type="component" value="Unassembled WGS sequence"/>
</dbReference>
<dbReference type="InterPro" id="IPR035448">
    <property type="entry name" value="PI3Kc"/>
</dbReference>
<dbReference type="Gene3D" id="3.30.1010.10">
    <property type="entry name" value="Phosphatidylinositol 3-kinase Catalytic Subunit, Chain A, domain 4"/>
    <property type="match status" value="1"/>
</dbReference>
<keyword evidence="1" id="KW-0808">Transferase</keyword>
<protein>
    <recommendedName>
        <fullName evidence="9">Phosphatidylinositol 3-kinase</fullName>
    </recommendedName>
</protein>
<dbReference type="AlphaFoldDB" id="A0A418B900"/>
<dbReference type="InterPro" id="IPR042236">
    <property type="entry name" value="PI3K_accessory_sf"/>
</dbReference>
<dbReference type="InterPro" id="IPR002420">
    <property type="entry name" value="PI3K-type_C2_dom"/>
</dbReference>
<evidence type="ECO:0000259" key="5">
    <source>
        <dbReference type="PROSITE" id="PS51545"/>
    </source>
</evidence>
<dbReference type="Gene3D" id="1.25.40.70">
    <property type="entry name" value="Phosphatidylinositol 3-kinase, accessory domain (PIK)"/>
    <property type="match status" value="1"/>
</dbReference>
<dbReference type="SMART" id="SM00146">
    <property type="entry name" value="PI3Kc"/>
    <property type="match status" value="1"/>
</dbReference>
<dbReference type="SUPFAM" id="SSF56112">
    <property type="entry name" value="Protein kinase-like (PK-like)"/>
    <property type="match status" value="1"/>
</dbReference>
<evidence type="ECO:0000259" key="6">
    <source>
        <dbReference type="PROSITE" id="PS51547"/>
    </source>
</evidence>
<dbReference type="InterPro" id="IPR036940">
    <property type="entry name" value="PI3/4_kinase_cat_sf"/>
</dbReference>
<dbReference type="InterPro" id="IPR018936">
    <property type="entry name" value="PI3/4_kinase_CS"/>
</dbReference>
<dbReference type="InterPro" id="IPR011009">
    <property type="entry name" value="Kinase-like_dom_sf"/>
</dbReference>
<dbReference type="GO" id="GO:0016477">
    <property type="term" value="P:cell migration"/>
    <property type="evidence" value="ECO:0007669"/>
    <property type="project" value="TreeGrafter"/>
</dbReference>
<evidence type="ECO:0000313" key="7">
    <source>
        <dbReference type="EMBL" id="RHY34663.1"/>
    </source>
</evidence>
<dbReference type="Pfam" id="PF00454">
    <property type="entry name" value="PI3_PI4_kinase"/>
    <property type="match status" value="1"/>
</dbReference>
<dbReference type="GO" id="GO:0048015">
    <property type="term" value="P:phosphatidylinositol-mediated signaling"/>
    <property type="evidence" value="ECO:0007669"/>
    <property type="project" value="TreeGrafter"/>
</dbReference>
<dbReference type="PROSITE" id="PS51545">
    <property type="entry name" value="PIK_HELICAL"/>
    <property type="match status" value="1"/>
</dbReference>
<keyword evidence="8" id="KW-1185">Reference proteome</keyword>
<feature type="domain" description="PIK helical" evidence="5">
    <location>
        <begin position="496"/>
        <end position="673"/>
    </location>
</feature>
<dbReference type="Gene3D" id="2.60.40.150">
    <property type="entry name" value="C2 domain"/>
    <property type="match status" value="1"/>
</dbReference>
<dbReference type="EMBL" id="QUSY01000021">
    <property type="protein sequence ID" value="RHY34663.1"/>
    <property type="molecule type" value="Genomic_DNA"/>
</dbReference>
<dbReference type="GO" id="GO:0005737">
    <property type="term" value="C:cytoplasm"/>
    <property type="evidence" value="ECO:0007669"/>
    <property type="project" value="TreeGrafter"/>
</dbReference>
<reference evidence="7 8" key="1">
    <citation type="submission" date="2018-08" db="EMBL/GenBank/DDBJ databases">
        <title>Aphanomyces genome sequencing and annotation.</title>
        <authorList>
            <person name="Minardi D."/>
            <person name="Oidtmann B."/>
            <person name="Van Der Giezen M."/>
            <person name="Studholme D.J."/>
        </authorList>
    </citation>
    <scope>NUCLEOTIDE SEQUENCE [LARGE SCALE GENOMIC DNA]</scope>
    <source>
        <strain evidence="7 8">NJM0002</strain>
    </source>
</reference>
<dbReference type="Gene3D" id="1.10.1070.11">
    <property type="entry name" value="Phosphatidylinositol 3-/4-kinase, catalytic domain"/>
    <property type="match status" value="1"/>
</dbReference>
<dbReference type="PANTHER" id="PTHR10048:SF14">
    <property type="entry name" value="LD28067P"/>
    <property type="match status" value="1"/>
</dbReference>
<accession>A0A418B900</accession>
<dbReference type="InterPro" id="IPR016024">
    <property type="entry name" value="ARM-type_fold"/>
</dbReference>
<dbReference type="SUPFAM" id="SSF48371">
    <property type="entry name" value="ARM repeat"/>
    <property type="match status" value="1"/>
</dbReference>
<dbReference type="InterPro" id="IPR014710">
    <property type="entry name" value="RmlC-like_jellyroll"/>
</dbReference>
<dbReference type="GO" id="GO:0035005">
    <property type="term" value="F:1-phosphatidylinositol-4-phosphate 3-kinase activity"/>
    <property type="evidence" value="ECO:0007669"/>
    <property type="project" value="TreeGrafter"/>
</dbReference>
<dbReference type="VEuPathDB" id="FungiDB:H310_05534"/>
<evidence type="ECO:0000256" key="2">
    <source>
        <dbReference type="ARBA" id="ARBA00022777"/>
    </source>
</evidence>
<name>A0A418B900_9STRA</name>
<evidence type="ECO:0008006" key="9">
    <source>
        <dbReference type="Google" id="ProtNLM"/>
    </source>
</evidence>
<comment type="caution">
    <text evidence="7">The sequence shown here is derived from an EMBL/GenBank/DDBJ whole genome shotgun (WGS) entry which is preliminary data.</text>
</comment>
<proteinExistence type="inferred from homology"/>
<evidence type="ECO:0000256" key="1">
    <source>
        <dbReference type="ARBA" id="ARBA00022679"/>
    </source>
</evidence>
<dbReference type="PROSITE" id="PS51547">
    <property type="entry name" value="C2_PI3K"/>
    <property type="match status" value="1"/>
</dbReference>
<dbReference type="GO" id="GO:0005886">
    <property type="term" value="C:plasma membrane"/>
    <property type="evidence" value="ECO:0007669"/>
    <property type="project" value="TreeGrafter"/>
</dbReference>
<dbReference type="SMART" id="SM00145">
    <property type="entry name" value="PI3Ka"/>
    <property type="match status" value="1"/>
</dbReference>
<dbReference type="Gene3D" id="2.60.120.10">
    <property type="entry name" value="Jelly Rolls"/>
    <property type="match status" value="1"/>
</dbReference>
<dbReference type="PANTHER" id="PTHR10048">
    <property type="entry name" value="PHOSPHATIDYLINOSITOL KINASE"/>
    <property type="match status" value="1"/>
</dbReference>
<comment type="similarity">
    <text evidence="3">Belongs to the PI3/PI4-kinase family.</text>
</comment>
<evidence type="ECO:0000256" key="3">
    <source>
        <dbReference type="PROSITE-ProRule" id="PRU00880"/>
    </source>
</evidence>
<feature type="domain" description="C2 PI3K-type" evidence="6">
    <location>
        <begin position="338"/>
        <end position="484"/>
    </location>
</feature>
<dbReference type="CDD" id="cd00038">
    <property type="entry name" value="CAP_ED"/>
    <property type="match status" value="1"/>
</dbReference>
<dbReference type="CDD" id="cd00891">
    <property type="entry name" value="PI3Kc"/>
    <property type="match status" value="1"/>
</dbReference>
<feature type="domain" description="PI3K/PI4K catalytic" evidence="4">
    <location>
        <begin position="754"/>
        <end position="1041"/>
    </location>
</feature>
<dbReference type="PROSITE" id="PS00915">
    <property type="entry name" value="PI3_4_KINASE_1"/>
    <property type="match status" value="1"/>
</dbReference>
<dbReference type="Pfam" id="PF00613">
    <property type="entry name" value="PI3Ka"/>
    <property type="match status" value="1"/>
</dbReference>
<dbReference type="InterPro" id="IPR015433">
    <property type="entry name" value="PI3/4_kinase"/>
</dbReference>
<dbReference type="PROSITE" id="PS00916">
    <property type="entry name" value="PI3_4_KINASE_2"/>
    <property type="match status" value="1"/>
</dbReference>
<dbReference type="SUPFAM" id="SSF51206">
    <property type="entry name" value="cAMP-binding domain-like"/>
    <property type="match status" value="1"/>
</dbReference>
<dbReference type="InterPro" id="IPR001263">
    <property type="entry name" value="PI3K_accessory_dom"/>
</dbReference>
<gene>
    <name evidence="7" type="ORF">DYB32_000762</name>
</gene>
<sequence length="1053" mass="118334">MGNIQIFFDFEPSYHMSEGMETASVTSLLAVDASMLVDIKKELEEIHIMMDASPLHVVRPGSPPSAPTPVKSPSNNVSIRKRFKTAVRQLVFMEKAKDKMQEAYENESMCRLRNMPSLSLLCAVPLFQSLDSTALMDLNAHVQVTSHAANSTIFAKGLESSVYIIRCGTAWVKAPGKERSCGEFHHDDVMCDSGDIIDPVEFLSKNDQYKCVAVGPVEALAIPREVRKPIRPRGFTGCQVVLKYNDKLPTLSTSLHSVRYTNKAVRVQFFCLTYDLLARARAKTTDVVLAVWEVISDSIKYSSHEKNLLELAATFMQPYLSQCDRPTHRLGSVSQVETPSRLRTRILRLATKASSIQLTVGLYHGHELLVPEVMLESTRGTALSGTGVKEFEFDGDISFQCSVQSLPRAVHVLWRVQTVAKQSKLLAHAALLLFSYDHFLRTGTVSLRLTHASDGELLPIGFEECILPSTHRQGRRYQYPLTYRSNDIAANASLVAPSPSLTDSAAPSPVLVAFMKDPMRPLTKEHKEYLWTSRHTLTAIPAALMPFLLSVDWANRVHVTEAYTYMYRWSAPTYLQALQLLSRKFPDPFVRAYAVRCLDSLPDYRLRLYLLQLVQALKYEPHHDSALMRFLFVRAVKSPSEVGYALFWLLQAELHLPNVHGTIPLKFKVLIHAWLLERFQLLSTQYLCHCSTYRLELYQSAYMMRLLEGIATQVKQQQSKAACDATLRQQLGAATVPECFQLPLHPNVFYTSFVPDQCRVMDSAKKPLFLCLTPMKQQAPSSSMLHSTIFKCGDDLRQDQLTLQLLRVMDDLWKSAALDLKVLPYACVSTGHNIGFIQVVHQASTLASICWERHRHQKSRRMRKAAAVKTAMWGKNVLAEWLAEKTTDSNEDVTAMFVLSCAGYCVATYVLGIGDRHNDNLMLTESGRFLHIDFGHFLGHFKTCLGYKRERAPFVLTPAMVHAMGDQFDMFRAKCVLAFAVLRANASLLITLLELALSSGIPELTPDTIPWLSTSLMLDLTDDEATAKLEALIDQALCTVTTRINHATHILAH</sequence>
<dbReference type="GO" id="GO:0005942">
    <property type="term" value="C:phosphatidylinositol 3-kinase complex"/>
    <property type="evidence" value="ECO:0007669"/>
    <property type="project" value="TreeGrafter"/>
</dbReference>
<evidence type="ECO:0000313" key="8">
    <source>
        <dbReference type="Proteomes" id="UP000285060"/>
    </source>
</evidence>
<dbReference type="SUPFAM" id="SSF49562">
    <property type="entry name" value="C2 domain (Calcium/lipid-binding domain, CaLB)"/>
    <property type="match status" value="1"/>
</dbReference>